<comment type="caution">
    <text evidence="1">The sequence shown here is derived from an EMBL/GenBank/DDBJ whole genome shotgun (WGS) entry which is preliminary data.</text>
</comment>
<evidence type="ECO:0000313" key="2">
    <source>
        <dbReference type="Proteomes" id="UP000193781"/>
    </source>
</evidence>
<name>A0A0F5MWV2_9MYCO</name>
<dbReference type="OrthoDB" id="4739382at2"/>
<dbReference type="RefSeq" id="WP_046187237.1">
    <property type="nucleotide sequence ID" value="NZ_JACKSS010000100.1"/>
</dbReference>
<reference evidence="1 2" key="1">
    <citation type="submission" date="2016-01" db="EMBL/GenBank/DDBJ databases">
        <title>The new phylogeny of the genus Mycobacterium.</title>
        <authorList>
            <person name="Tarcisio F."/>
            <person name="Conor M."/>
            <person name="Antonella G."/>
            <person name="Elisabetta G."/>
            <person name="Giulia F.S."/>
            <person name="Sara T."/>
            <person name="Anna F."/>
            <person name="Clotilde B."/>
            <person name="Roberto B."/>
            <person name="Veronica D.S."/>
            <person name="Fabio R."/>
            <person name="Monica P."/>
            <person name="Olivier J."/>
            <person name="Enrico T."/>
            <person name="Nicola S."/>
        </authorList>
    </citation>
    <scope>NUCLEOTIDE SEQUENCE [LARGE SCALE GENOMIC DNA]</scope>
    <source>
        <strain evidence="1 2">DSM 44803</strain>
    </source>
</reference>
<dbReference type="STRING" id="244292.ABW17_24545"/>
<organism evidence="1 2">
    <name type="scientific">Mycobacterium nebraskense</name>
    <dbReference type="NCBI Taxonomy" id="244292"/>
    <lineage>
        <taxon>Bacteria</taxon>
        <taxon>Bacillati</taxon>
        <taxon>Actinomycetota</taxon>
        <taxon>Actinomycetes</taxon>
        <taxon>Mycobacteriales</taxon>
        <taxon>Mycobacteriaceae</taxon>
        <taxon>Mycobacterium</taxon>
    </lineage>
</organism>
<gene>
    <name evidence="1" type="ORF">AWC17_30940</name>
</gene>
<dbReference type="AlphaFoldDB" id="A0A0F5MWV2"/>
<evidence type="ECO:0000313" key="1">
    <source>
        <dbReference type="EMBL" id="ORW26001.1"/>
    </source>
</evidence>
<accession>A0A0F5MWV2</accession>
<dbReference type="EMBL" id="LQPH01000099">
    <property type="protein sequence ID" value="ORW26001.1"/>
    <property type="molecule type" value="Genomic_DNA"/>
</dbReference>
<sequence length="113" mass="12703">MSSSNDDHDYRNLAVNRLRPSELQWALNHDAVHGIAYAFKNPVAVAESIDDPDDDRKTYLIRVKRDDLANAFGKINDWITENPGPAGMQAFGFVRALSREGLTERTSGDDELR</sequence>
<proteinExistence type="predicted"/>
<keyword evidence="2" id="KW-1185">Reference proteome</keyword>
<dbReference type="Proteomes" id="UP000193781">
    <property type="component" value="Unassembled WGS sequence"/>
</dbReference>
<protein>
    <submittedName>
        <fullName evidence="1">Uncharacterized protein</fullName>
    </submittedName>
</protein>